<evidence type="ECO:0000259" key="1">
    <source>
        <dbReference type="Pfam" id="PF13392"/>
    </source>
</evidence>
<organism evidence="2 3">
    <name type="scientific">Streblomastix strix</name>
    <dbReference type="NCBI Taxonomy" id="222440"/>
    <lineage>
        <taxon>Eukaryota</taxon>
        <taxon>Metamonada</taxon>
        <taxon>Preaxostyla</taxon>
        <taxon>Oxymonadida</taxon>
        <taxon>Streblomastigidae</taxon>
        <taxon>Streblomastix</taxon>
    </lineage>
</organism>
<protein>
    <recommendedName>
        <fullName evidence="1">HNH nuclease domain-containing protein</fullName>
    </recommendedName>
</protein>
<sequence>MTEQLIEENQWQILTVDNDYEILTDEPYTIRKKSNGFIPITRINSDGYVDIKLNRVPYRLHRVLAIQFIPNPDNLPEIDHINRNKSDNRLENLRWVTRSQNQKNKTSNHGVQYEYVDELSDDAIEITDYGDYKFEFYYYDNNDFWFYNGVQYRKLHMIDNGWSYHVKVTDINDKITKIAVNKFKKLYDLI</sequence>
<dbReference type="InterPro" id="IPR044925">
    <property type="entry name" value="His-Me_finger_sf"/>
</dbReference>
<accession>A0A5J4TZ48</accession>
<evidence type="ECO:0000313" key="2">
    <source>
        <dbReference type="EMBL" id="KAA6363746.1"/>
    </source>
</evidence>
<dbReference type="AlphaFoldDB" id="A0A5J4TZ48"/>
<dbReference type="Gene3D" id="3.90.75.20">
    <property type="match status" value="1"/>
</dbReference>
<dbReference type="Pfam" id="PF13392">
    <property type="entry name" value="HNH_3"/>
    <property type="match status" value="1"/>
</dbReference>
<evidence type="ECO:0000313" key="3">
    <source>
        <dbReference type="Proteomes" id="UP000324800"/>
    </source>
</evidence>
<reference evidence="2 3" key="1">
    <citation type="submission" date="2019-03" db="EMBL/GenBank/DDBJ databases">
        <title>Single cell metagenomics reveals metabolic interactions within the superorganism composed of flagellate Streblomastix strix and complex community of Bacteroidetes bacteria on its surface.</title>
        <authorList>
            <person name="Treitli S.C."/>
            <person name="Kolisko M."/>
            <person name="Husnik F."/>
            <person name="Keeling P."/>
            <person name="Hampl V."/>
        </authorList>
    </citation>
    <scope>NUCLEOTIDE SEQUENCE [LARGE SCALE GENOMIC DNA]</scope>
    <source>
        <strain evidence="2">ST1C</strain>
    </source>
</reference>
<proteinExistence type="predicted"/>
<dbReference type="SUPFAM" id="SSF54060">
    <property type="entry name" value="His-Me finger endonucleases"/>
    <property type="match status" value="1"/>
</dbReference>
<dbReference type="InterPro" id="IPR003615">
    <property type="entry name" value="HNH_nuc"/>
</dbReference>
<comment type="caution">
    <text evidence="2">The sequence shown here is derived from an EMBL/GenBank/DDBJ whole genome shotgun (WGS) entry which is preliminary data.</text>
</comment>
<feature type="domain" description="HNH nuclease" evidence="1">
    <location>
        <begin position="58"/>
        <end position="102"/>
    </location>
</feature>
<dbReference type="EMBL" id="SNRW01022526">
    <property type="protein sequence ID" value="KAA6363746.1"/>
    <property type="molecule type" value="Genomic_DNA"/>
</dbReference>
<name>A0A5J4TZ48_9EUKA</name>
<dbReference type="Proteomes" id="UP000324800">
    <property type="component" value="Unassembled WGS sequence"/>
</dbReference>
<gene>
    <name evidence="2" type="ORF">EZS28_040725</name>
</gene>